<dbReference type="Proteomes" id="UP000326799">
    <property type="component" value="Unassembled WGS sequence"/>
</dbReference>
<protein>
    <submittedName>
        <fullName evidence="2">Uncharacterized protein</fullName>
    </submittedName>
</protein>
<evidence type="ECO:0000256" key="1">
    <source>
        <dbReference type="SAM" id="Phobius"/>
    </source>
</evidence>
<keyword evidence="3" id="KW-1185">Reference proteome</keyword>
<keyword evidence="1" id="KW-0812">Transmembrane</keyword>
<dbReference type="EMBL" id="ML733478">
    <property type="protein sequence ID" value="KAB8216589.1"/>
    <property type="molecule type" value="Genomic_DNA"/>
</dbReference>
<gene>
    <name evidence="2" type="ORF">BDV33DRAFT_152990</name>
</gene>
<dbReference type="AlphaFoldDB" id="A0A5N6EH60"/>
<name>A0A5N6EH60_9EURO</name>
<keyword evidence="1" id="KW-0472">Membrane</keyword>
<proteinExistence type="predicted"/>
<sequence length="62" mass="7038">MSLTLFYHFGFFFVAFLLFHRWISISGFTSYVVRAPAGQVSWIIGLMARVDVWPTGPVGKVI</sequence>
<organism evidence="2 3">
    <name type="scientific">Aspergillus novoparasiticus</name>
    <dbReference type="NCBI Taxonomy" id="986946"/>
    <lineage>
        <taxon>Eukaryota</taxon>
        <taxon>Fungi</taxon>
        <taxon>Dikarya</taxon>
        <taxon>Ascomycota</taxon>
        <taxon>Pezizomycotina</taxon>
        <taxon>Eurotiomycetes</taxon>
        <taxon>Eurotiomycetidae</taxon>
        <taxon>Eurotiales</taxon>
        <taxon>Aspergillaceae</taxon>
        <taxon>Aspergillus</taxon>
        <taxon>Aspergillus subgen. Circumdati</taxon>
    </lineage>
</organism>
<feature type="transmembrane region" description="Helical" evidence="1">
    <location>
        <begin position="6"/>
        <end position="24"/>
    </location>
</feature>
<evidence type="ECO:0000313" key="2">
    <source>
        <dbReference type="EMBL" id="KAB8216589.1"/>
    </source>
</evidence>
<accession>A0A5N6EH60</accession>
<reference evidence="2 3" key="1">
    <citation type="submission" date="2019-04" db="EMBL/GenBank/DDBJ databases">
        <title>Fungal friends and foes A comparative genomics study of 23 Aspergillus species from section Flavi.</title>
        <authorList>
            <consortium name="DOE Joint Genome Institute"/>
            <person name="Kjaerbolling I."/>
            <person name="Vesth T.C."/>
            <person name="Frisvad J.C."/>
            <person name="Nybo J.L."/>
            <person name="Theobald S."/>
            <person name="Kildgaard S."/>
            <person name="Petersen T.I."/>
            <person name="Kuo A."/>
            <person name="Sato A."/>
            <person name="Lyhne E.K."/>
            <person name="Kogle M.E."/>
            <person name="Wiebenga A."/>
            <person name="Kun R.S."/>
            <person name="Lubbers R.J."/>
            <person name="Makela M.R."/>
            <person name="Barry K."/>
            <person name="Chovatia M."/>
            <person name="Clum A."/>
            <person name="Daum C."/>
            <person name="Haridas S."/>
            <person name="He G."/>
            <person name="LaButti K."/>
            <person name="Lipzen A."/>
            <person name="Mondo S."/>
            <person name="Pangilinan J."/>
            <person name="Riley R."/>
            <person name="Salamov A."/>
            <person name="Simmons B.A."/>
            <person name="Magnuson J.K."/>
            <person name="Henrissat B."/>
            <person name="Mortensen U.H."/>
            <person name="Larsen T.O."/>
            <person name="De vries R.P."/>
            <person name="Grigoriev I.V."/>
            <person name="Machida M."/>
            <person name="Baker S.E."/>
            <person name="Andersen M.R."/>
        </authorList>
    </citation>
    <scope>NUCLEOTIDE SEQUENCE [LARGE SCALE GENOMIC DNA]</scope>
    <source>
        <strain evidence="2 3">CBS 126849</strain>
    </source>
</reference>
<keyword evidence="1" id="KW-1133">Transmembrane helix</keyword>
<evidence type="ECO:0000313" key="3">
    <source>
        <dbReference type="Proteomes" id="UP000326799"/>
    </source>
</evidence>